<keyword evidence="4" id="KW-1185">Reference proteome</keyword>
<feature type="compositionally biased region" description="Low complexity" evidence="1">
    <location>
        <begin position="398"/>
        <end position="424"/>
    </location>
</feature>
<feature type="domain" description="Protein kinase" evidence="2">
    <location>
        <begin position="42"/>
        <end position="363"/>
    </location>
</feature>
<dbReference type="SUPFAM" id="SSF56112">
    <property type="entry name" value="Protein kinase-like (PK-like)"/>
    <property type="match status" value="1"/>
</dbReference>
<dbReference type="InterPro" id="IPR011009">
    <property type="entry name" value="Kinase-like_dom_sf"/>
</dbReference>
<feature type="compositionally biased region" description="Acidic residues" evidence="1">
    <location>
        <begin position="565"/>
        <end position="580"/>
    </location>
</feature>
<sequence>MAMPDEEELAVPAPIFSVTCANDKEKLGLPDAHDPVTGQGRWLYEGRLGEGGLATVFRAWDCKGHLGKVAVKVLKKHSKAHARHAFAMHRESQWSLTLLHNSKDPRYSAPHAQLFARYLEDHTGFSELGPEDFNQRRRFFEHPDFDWYKQRVDLPARPYVVMELVKGETLQIAMPAMSVSEKREVVLQCATALEYLTRFQLIHRDFRGCNMHLLARENGTAKCQLKILDLGVMISSEVGMEENRNMAVQAFRRRGDTEEKRKRYDWLPWEVRDACDDVQGPVRNFQQPGHSFDIFSLGVIVLHLLVGKTKARLVLDDLKDHPAMMLDASSIGVSKQLLGSLLAEAARRPKPEKVAAAVLPPATQAPVEAVAAPVPGTRDNSHTTTRMEGSSDEEEAAECAAPAAEAAKQSAQAAEGQVAAQVEQPGQNEGVEQSTQVERPAASEKPKVRAPEEDEKPRQHAESPRNDIKIKGKVDSRSRSRSGHKARSRSTASKGRSRSRSASQRRRKRHSRSRGKRRSRRRSRSRSKRRSRRTNAEAEAEAGGIAEAEAGANAEAEAGANAEAEAGENVEAEAGADAEAEAGANAEAEAGANAEAEAEANAKAAAGTKENAGAEAKEATKEAKAKKTRESAKAWRMLRKRRPTASAKAGPFQCLA</sequence>
<dbReference type="Pfam" id="PF00069">
    <property type="entry name" value="Pkinase"/>
    <property type="match status" value="1"/>
</dbReference>
<protein>
    <recommendedName>
        <fullName evidence="2">Protein kinase domain-containing protein</fullName>
    </recommendedName>
</protein>
<gene>
    <name evidence="3" type="ORF">EVOR1521_LOCUS8696</name>
</gene>
<feature type="region of interest" description="Disordered" evidence="1">
    <location>
        <begin position="367"/>
        <end position="656"/>
    </location>
</feature>
<proteinExistence type="predicted"/>
<dbReference type="Gene3D" id="3.30.200.20">
    <property type="entry name" value="Phosphorylase Kinase, domain 1"/>
    <property type="match status" value="1"/>
</dbReference>
<feature type="compositionally biased region" description="Basic residues" evidence="1">
    <location>
        <begin position="495"/>
        <end position="533"/>
    </location>
</feature>
<dbReference type="PANTHER" id="PTHR34403">
    <property type="entry name" value="TOL-PAL SYSTEM PROTEIN TOLA"/>
    <property type="match status" value="1"/>
</dbReference>
<dbReference type="PROSITE" id="PS50011">
    <property type="entry name" value="PROTEIN_KINASE_DOM"/>
    <property type="match status" value="1"/>
</dbReference>
<feature type="compositionally biased region" description="Basic and acidic residues" evidence="1">
    <location>
        <begin position="441"/>
        <end position="478"/>
    </location>
</feature>
<organism evidence="3 4">
    <name type="scientific">Effrenium voratum</name>
    <dbReference type="NCBI Taxonomy" id="2562239"/>
    <lineage>
        <taxon>Eukaryota</taxon>
        <taxon>Sar</taxon>
        <taxon>Alveolata</taxon>
        <taxon>Dinophyceae</taxon>
        <taxon>Suessiales</taxon>
        <taxon>Symbiodiniaceae</taxon>
        <taxon>Effrenium</taxon>
    </lineage>
</organism>
<dbReference type="InterPro" id="IPR050972">
    <property type="entry name" value="SDr-like"/>
</dbReference>
<evidence type="ECO:0000313" key="4">
    <source>
        <dbReference type="Proteomes" id="UP001178507"/>
    </source>
</evidence>
<dbReference type="GO" id="GO:0004672">
    <property type="term" value="F:protein kinase activity"/>
    <property type="evidence" value="ECO:0007669"/>
    <property type="project" value="InterPro"/>
</dbReference>
<name>A0AA36I725_9DINO</name>
<feature type="compositionally biased region" description="Low complexity" evidence="1">
    <location>
        <begin position="581"/>
        <end position="614"/>
    </location>
</feature>
<dbReference type="SMART" id="SM00220">
    <property type="entry name" value="S_TKc"/>
    <property type="match status" value="1"/>
</dbReference>
<dbReference type="Proteomes" id="UP001178507">
    <property type="component" value="Unassembled WGS sequence"/>
</dbReference>
<dbReference type="PANTHER" id="PTHR34403:SF16">
    <property type="entry name" value="GLYCINE, ALANINE AND ASPARAGINE-RICH PROTEIN-LIKE"/>
    <property type="match status" value="1"/>
</dbReference>
<evidence type="ECO:0000259" key="2">
    <source>
        <dbReference type="PROSITE" id="PS50011"/>
    </source>
</evidence>
<dbReference type="EMBL" id="CAUJNA010000753">
    <property type="protein sequence ID" value="CAJ1380854.1"/>
    <property type="molecule type" value="Genomic_DNA"/>
</dbReference>
<feature type="compositionally biased region" description="Low complexity" evidence="1">
    <location>
        <begin position="541"/>
        <end position="564"/>
    </location>
</feature>
<accession>A0AA36I725</accession>
<reference evidence="3" key="1">
    <citation type="submission" date="2023-08" db="EMBL/GenBank/DDBJ databases">
        <authorList>
            <person name="Chen Y."/>
            <person name="Shah S."/>
            <person name="Dougan E. K."/>
            <person name="Thang M."/>
            <person name="Chan C."/>
        </authorList>
    </citation>
    <scope>NUCLEOTIDE SEQUENCE</scope>
</reference>
<feature type="compositionally biased region" description="Polar residues" evidence="1">
    <location>
        <begin position="425"/>
        <end position="437"/>
    </location>
</feature>
<dbReference type="InterPro" id="IPR000719">
    <property type="entry name" value="Prot_kinase_dom"/>
</dbReference>
<evidence type="ECO:0000313" key="3">
    <source>
        <dbReference type="EMBL" id="CAJ1380854.1"/>
    </source>
</evidence>
<evidence type="ECO:0000256" key="1">
    <source>
        <dbReference type="SAM" id="MobiDB-lite"/>
    </source>
</evidence>
<feature type="compositionally biased region" description="Basic residues" evidence="1">
    <location>
        <begin position="479"/>
        <end position="488"/>
    </location>
</feature>
<dbReference type="AlphaFoldDB" id="A0AA36I725"/>
<feature type="compositionally biased region" description="Basic and acidic residues" evidence="1">
    <location>
        <begin position="615"/>
        <end position="633"/>
    </location>
</feature>
<dbReference type="Gene3D" id="1.10.510.10">
    <property type="entry name" value="Transferase(Phosphotransferase) domain 1"/>
    <property type="match status" value="1"/>
</dbReference>
<comment type="caution">
    <text evidence="3">The sequence shown here is derived from an EMBL/GenBank/DDBJ whole genome shotgun (WGS) entry which is preliminary data.</text>
</comment>
<dbReference type="GO" id="GO:0005524">
    <property type="term" value="F:ATP binding"/>
    <property type="evidence" value="ECO:0007669"/>
    <property type="project" value="InterPro"/>
</dbReference>